<organism evidence="2 3">
    <name type="scientific">Sphagnum troendelagicum</name>
    <dbReference type="NCBI Taxonomy" id="128251"/>
    <lineage>
        <taxon>Eukaryota</taxon>
        <taxon>Viridiplantae</taxon>
        <taxon>Streptophyta</taxon>
        <taxon>Embryophyta</taxon>
        <taxon>Bryophyta</taxon>
        <taxon>Sphagnophytina</taxon>
        <taxon>Sphagnopsida</taxon>
        <taxon>Sphagnales</taxon>
        <taxon>Sphagnaceae</taxon>
        <taxon>Sphagnum</taxon>
    </lineage>
</organism>
<accession>A0ABP0TZ35</accession>
<sequence>MLRHIASLRAMGRSSDSVRGGVHESYSSRSASSSSSIAGVFGGACNCLYHPRQLIPYLLRSVRPMLLQLCLLITISILLEVALEQSFEASVVLTELEDNPFSTTHQAEGRQINIWVNLPVDRPGEGFVSIPLHLFKITMVDRFIMPLLFAFMLLFSSMAFVFSMGLMDSW</sequence>
<gene>
    <name evidence="2" type="ORF">CSSPTR1EN2_LOCUS9459</name>
</gene>
<reference evidence="2" key="1">
    <citation type="submission" date="2024-02" db="EMBL/GenBank/DDBJ databases">
        <authorList>
            <consortium name="ELIXIR-Norway"/>
            <consortium name="Elixir Norway"/>
        </authorList>
    </citation>
    <scope>NUCLEOTIDE SEQUENCE</scope>
</reference>
<feature type="transmembrane region" description="Helical" evidence="1">
    <location>
        <begin position="143"/>
        <end position="167"/>
    </location>
</feature>
<keyword evidence="1" id="KW-0472">Membrane</keyword>
<proteinExistence type="predicted"/>
<protein>
    <submittedName>
        <fullName evidence="2">Uncharacterized protein</fullName>
    </submittedName>
</protein>
<name>A0ABP0TZ35_9BRYO</name>
<evidence type="ECO:0000313" key="2">
    <source>
        <dbReference type="EMBL" id="CAK9208989.1"/>
    </source>
</evidence>
<evidence type="ECO:0000313" key="3">
    <source>
        <dbReference type="Proteomes" id="UP001497512"/>
    </source>
</evidence>
<keyword evidence="3" id="KW-1185">Reference proteome</keyword>
<keyword evidence="1" id="KW-0812">Transmembrane</keyword>
<dbReference type="EMBL" id="OZ019909">
    <property type="protein sequence ID" value="CAK9208989.1"/>
    <property type="molecule type" value="Genomic_DNA"/>
</dbReference>
<keyword evidence="1" id="KW-1133">Transmembrane helix</keyword>
<evidence type="ECO:0000256" key="1">
    <source>
        <dbReference type="SAM" id="Phobius"/>
    </source>
</evidence>
<dbReference type="Proteomes" id="UP001497512">
    <property type="component" value="Chromosome 17"/>
</dbReference>